<dbReference type="GO" id="GO:0005829">
    <property type="term" value="C:cytosol"/>
    <property type="evidence" value="ECO:0007669"/>
    <property type="project" value="TreeGrafter"/>
</dbReference>
<dbReference type="CDD" id="cd00090">
    <property type="entry name" value="HTH_ARSR"/>
    <property type="match status" value="1"/>
</dbReference>
<dbReference type="InterPro" id="IPR019887">
    <property type="entry name" value="Tscrpt_reg_AsnC/Lrp_C"/>
</dbReference>
<dbReference type="Gene3D" id="1.10.10.10">
    <property type="entry name" value="Winged helix-like DNA-binding domain superfamily/Winged helix DNA-binding domain"/>
    <property type="match status" value="1"/>
</dbReference>
<dbReference type="GO" id="GO:0006355">
    <property type="term" value="P:regulation of DNA-templated transcription"/>
    <property type="evidence" value="ECO:0007669"/>
    <property type="project" value="UniProtKB-ARBA"/>
</dbReference>
<dbReference type="InterPro" id="IPR036388">
    <property type="entry name" value="WH-like_DNA-bd_sf"/>
</dbReference>
<dbReference type="EMBL" id="CP159253">
    <property type="protein sequence ID" value="XCG50952.1"/>
    <property type="molecule type" value="Genomic_DNA"/>
</dbReference>
<keyword evidence="3" id="KW-0804">Transcription</keyword>
<dbReference type="PROSITE" id="PS50956">
    <property type="entry name" value="HTH_ASNC_2"/>
    <property type="match status" value="1"/>
</dbReference>
<dbReference type="InterPro" id="IPR000485">
    <property type="entry name" value="AsnC-type_HTH_dom"/>
</dbReference>
<organism evidence="5">
    <name type="scientific">Mesorhizobium sp. WSM2240</name>
    <dbReference type="NCBI Taxonomy" id="3228851"/>
    <lineage>
        <taxon>Bacteria</taxon>
        <taxon>Pseudomonadati</taxon>
        <taxon>Pseudomonadota</taxon>
        <taxon>Alphaproteobacteria</taxon>
        <taxon>Hyphomicrobiales</taxon>
        <taxon>Phyllobacteriaceae</taxon>
        <taxon>Mesorhizobium</taxon>
    </lineage>
</organism>
<dbReference type="SUPFAM" id="SSF54909">
    <property type="entry name" value="Dimeric alpha+beta barrel"/>
    <property type="match status" value="1"/>
</dbReference>
<dbReference type="RefSeq" id="WP_353641537.1">
    <property type="nucleotide sequence ID" value="NZ_CP159253.1"/>
</dbReference>
<dbReference type="Pfam" id="PF13412">
    <property type="entry name" value="HTH_24"/>
    <property type="match status" value="1"/>
</dbReference>
<dbReference type="AlphaFoldDB" id="A0AAU8CXB3"/>
<gene>
    <name evidence="5" type="ORF">ABVK50_10930</name>
</gene>
<dbReference type="GO" id="GO:0043565">
    <property type="term" value="F:sequence-specific DNA binding"/>
    <property type="evidence" value="ECO:0007669"/>
    <property type="project" value="InterPro"/>
</dbReference>
<evidence type="ECO:0000256" key="2">
    <source>
        <dbReference type="ARBA" id="ARBA00023125"/>
    </source>
</evidence>
<keyword evidence="2" id="KW-0238">DNA-binding</keyword>
<dbReference type="SMART" id="SM00344">
    <property type="entry name" value="HTH_ASNC"/>
    <property type="match status" value="1"/>
</dbReference>
<dbReference type="FunFam" id="1.10.10.10:FF:000186">
    <property type="entry name" value="AsnC family transcriptional regulator"/>
    <property type="match status" value="1"/>
</dbReference>
<dbReference type="InterPro" id="IPR011991">
    <property type="entry name" value="ArsR-like_HTH"/>
</dbReference>
<reference evidence="5" key="1">
    <citation type="submission" date="2024-06" db="EMBL/GenBank/DDBJ databases">
        <title>Mesorhizobium karijinii sp. nov., a symbiont of the iconic Swainsona formosa from arid Australia.</title>
        <authorList>
            <person name="Hill Y.J."/>
            <person name="Watkin E.L.J."/>
            <person name="O'Hara G.W."/>
            <person name="Terpolilli J."/>
            <person name="Tye M.L."/>
            <person name="Kohlmeier M.G."/>
        </authorList>
    </citation>
    <scope>NUCLEOTIDE SEQUENCE</scope>
    <source>
        <strain evidence="5">WSM2240</strain>
    </source>
</reference>
<feature type="domain" description="HTH asnC-type" evidence="4">
    <location>
        <begin position="11"/>
        <end position="72"/>
    </location>
</feature>
<dbReference type="InterPro" id="IPR036390">
    <property type="entry name" value="WH_DNA-bd_sf"/>
</dbReference>
<dbReference type="PROSITE" id="PS00519">
    <property type="entry name" value="HTH_ASNC_1"/>
    <property type="match status" value="1"/>
</dbReference>
<dbReference type="GO" id="GO:0043200">
    <property type="term" value="P:response to amino acid"/>
    <property type="evidence" value="ECO:0007669"/>
    <property type="project" value="TreeGrafter"/>
</dbReference>
<name>A0AAU8CXB3_9HYPH</name>
<accession>A0AAU8CXB3</accession>
<dbReference type="SUPFAM" id="SSF46785">
    <property type="entry name" value="Winged helix' DNA-binding domain"/>
    <property type="match status" value="1"/>
</dbReference>
<evidence type="ECO:0000256" key="3">
    <source>
        <dbReference type="ARBA" id="ARBA00023163"/>
    </source>
</evidence>
<protein>
    <submittedName>
        <fullName evidence="5">Lrp/AsnC family transcriptional regulator</fullName>
    </submittedName>
</protein>
<keyword evidence="1" id="KW-0805">Transcription regulation</keyword>
<dbReference type="Gene3D" id="3.30.70.920">
    <property type="match status" value="1"/>
</dbReference>
<evidence type="ECO:0000256" key="1">
    <source>
        <dbReference type="ARBA" id="ARBA00023015"/>
    </source>
</evidence>
<evidence type="ECO:0000259" key="4">
    <source>
        <dbReference type="PROSITE" id="PS50956"/>
    </source>
</evidence>
<dbReference type="PANTHER" id="PTHR30154:SF53">
    <property type="entry name" value="HTH-TYPE TRANSCRIPTIONAL REGULATOR LRPC"/>
    <property type="match status" value="1"/>
</dbReference>
<dbReference type="PANTHER" id="PTHR30154">
    <property type="entry name" value="LEUCINE-RESPONSIVE REGULATORY PROTEIN"/>
    <property type="match status" value="1"/>
</dbReference>
<sequence length="158" mass="17389">MKRLRYENGDIDPVDAKILRALARDARTSTAELSRLVGLSAPSVSERVKRLEENGVIEGYSAKINAAALGLPLAAWLRIRPIPGQLQRVAEILRALPEIVECDRVTGEDCFIARAHLRSVADLERLIDQIIPYAMTNTSIIQSSPVERRLPPIGIGEA</sequence>
<dbReference type="InterPro" id="IPR019885">
    <property type="entry name" value="Tscrpt_reg_HTH_AsnC-type_CS"/>
</dbReference>
<proteinExistence type="predicted"/>
<evidence type="ECO:0000313" key="5">
    <source>
        <dbReference type="EMBL" id="XCG50952.1"/>
    </source>
</evidence>
<dbReference type="PRINTS" id="PR00033">
    <property type="entry name" value="HTHASNC"/>
</dbReference>
<dbReference type="InterPro" id="IPR019888">
    <property type="entry name" value="Tscrpt_reg_AsnC-like"/>
</dbReference>
<dbReference type="InterPro" id="IPR011008">
    <property type="entry name" value="Dimeric_a/b-barrel"/>
</dbReference>
<dbReference type="Pfam" id="PF01037">
    <property type="entry name" value="AsnC_trans_reg"/>
    <property type="match status" value="1"/>
</dbReference>